<sequence length="594" mass="63142" precursor="true">MHRLVVLAALALAADLSAQTALFPLKDVKPGMRGIGRTVFNGNKIEEFDVEILGVLDNIGPKESLILARLSGGPLEHTGVMQGMSGSPVYIDGKLAGAVAMAFPFAKDPIAGIRPIEAMVRTSTSAAPSSSPPAAAAGQRAAFALAERDLTRRIPRPEPAMSGEARMVDIATPISFGGFSRATLDTFAPQLRALGLEPRQGVTSGAKIERAMGNPADLKPGSMISVQLMAGDLSVGADGTVTHIDGERIYAFGHRFLDIGATALPFARAEVLTLLANTNTSFKISSAKEWMGTIYQDRNTAVAGELGKRPPMVPVSLSLSRSGKAIESYQMQMVNDTLLSPLLLQMAVFSAIDATERTAGASSIRVTGDIEFENAPGLLRINNMYSADNGSAMQASLSAAVPVAYVMQGGFERLKLKRVDLKLEAFDQKKQLSIDSVTTSRRDVRAGEKVELAISLTGENGAETIRRLEYQVPIGMEPGTLYFTVADANVTNIADFRQVLTTTPRSPVQLVSTVNNLHGNNKAYVRVWRADPAYQLEGSDLPDPPASVALILGSSQSSSPGITQTRNSKIGEMEIDAGDMVISGSKTVQVEVKE</sequence>
<gene>
    <name evidence="3" type="ordered locus">Acid_0264</name>
</gene>
<keyword evidence="1" id="KW-0732">Signal</keyword>
<name>Q02CE0_SOLUE</name>
<feature type="domain" description="Peptidase S55" evidence="2">
    <location>
        <begin position="1"/>
        <end position="135"/>
    </location>
</feature>
<dbReference type="InterPro" id="IPR008763">
    <property type="entry name" value="Peptidase_S55"/>
</dbReference>
<reference evidence="3" key="1">
    <citation type="submission" date="2006-10" db="EMBL/GenBank/DDBJ databases">
        <title>Complete sequence of Solibacter usitatus Ellin6076.</title>
        <authorList>
            <consortium name="US DOE Joint Genome Institute"/>
            <person name="Copeland A."/>
            <person name="Lucas S."/>
            <person name="Lapidus A."/>
            <person name="Barry K."/>
            <person name="Detter J.C."/>
            <person name="Glavina del Rio T."/>
            <person name="Hammon N."/>
            <person name="Israni S."/>
            <person name="Dalin E."/>
            <person name="Tice H."/>
            <person name="Pitluck S."/>
            <person name="Thompson L.S."/>
            <person name="Brettin T."/>
            <person name="Bruce D."/>
            <person name="Han C."/>
            <person name="Tapia R."/>
            <person name="Gilna P."/>
            <person name="Schmutz J."/>
            <person name="Larimer F."/>
            <person name="Land M."/>
            <person name="Hauser L."/>
            <person name="Kyrpides N."/>
            <person name="Mikhailova N."/>
            <person name="Janssen P.H."/>
            <person name="Kuske C.R."/>
            <person name="Richardson P."/>
        </authorList>
    </citation>
    <scope>NUCLEOTIDE SEQUENCE</scope>
    <source>
        <strain evidence="3">Ellin6076</strain>
    </source>
</reference>
<feature type="chain" id="PRO_5004163596" description="Peptidase S55 domain-containing protein" evidence="1">
    <location>
        <begin position="19"/>
        <end position="594"/>
    </location>
</feature>
<dbReference type="PROSITE" id="PS51494">
    <property type="entry name" value="SPOIVB"/>
    <property type="match status" value="1"/>
</dbReference>
<dbReference type="Pfam" id="PF05580">
    <property type="entry name" value="Peptidase_S55"/>
    <property type="match status" value="1"/>
</dbReference>
<accession>Q02CE0</accession>
<dbReference type="OrthoDB" id="9765242at2"/>
<dbReference type="STRING" id="234267.Acid_0264"/>
<dbReference type="AlphaFoldDB" id="Q02CE0"/>
<dbReference type="InParanoid" id="Q02CE0"/>
<dbReference type="eggNOG" id="COG1044">
    <property type="taxonomic scope" value="Bacteria"/>
</dbReference>
<proteinExistence type="predicted"/>
<dbReference type="KEGG" id="sus:Acid_0264"/>
<evidence type="ECO:0000313" key="3">
    <source>
        <dbReference type="EMBL" id="ABJ81276.1"/>
    </source>
</evidence>
<feature type="signal peptide" evidence="1">
    <location>
        <begin position="1"/>
        <end position="18"/>
    </location>
</feature>
<dbReference type="EMBL" id="CP000473">
    <property type="protein sequence ID" value="ABJ81276.1"/>
    <property type="molecule type" value="Genomic_DNA"/>
</dbReference>
<evidence type="ECO:0000259" key="2">
    <source>
        <dbReference type="PROSITE" id="PS51494"/>
    </source>
</evidence>
<evidence type="ECO:0000256" key="1">
    <source>
        <dbReference type="SAM" id="SignalP"/>
    </source>
</evidence>
<dbReference type="HOGENOM" id="CLU_023510_0_0_0"/>
<organism evidence="3">
    <name type="scientific">Solibacter usitatus (strain Ellin6076)</name>
    <dbReference type="NCBI Taxonomy" id="234267"/>
    <lineage>
        <taxon>Bacteria</taxon>
        <taxon>Pseudomonadati</taxon>
        <taxon>Acidobacteriota</taxon>
        <taxon>Terriglobia</taxon>
        <taxon>Bryobacterales</taxon>
        <taxon>Solibacteraceae</taxon>
        <taxon>Candidatus Solibacter</taxon>
    </lineage>
</organism>
<protein>
    <recommendedName>
        <fullName evidence="2">Peptidase S55 domain-containing protein</fullName>
    </recommendedName>
</protein>